<evidence type="ECO:0000259" key="2">
    <source>
        <dbReference type="Pfam" id="PF03713"/>
    </source>
</evidence>
<dbReference type="InterPro" id="IPR012347">
    <property type="entry name" value="Ferritin-like"/>
</dbReference>
<feature type="domain" description="DUF305" evidence="2">
    <location>
        <begin position="30"/>
        <end position="118"/>
    </location>
</feature>
<dbReference type="Pfam" id="PF03713">
    <property type="entry name" value="DUF305"/>
    <property type="match status" value="1"/>
</dbReference>
<dbReference type="Proteomes" id="UP000321523">
    <property type="component" value="Unassembled WGS sequence"/>
</dbReference>
<proteinExistence type="predicted"/>
<dbReference type="Gene3D" id="1.20.1260.10">
    <property type="match status" value="1"/>
</dbReference>
<evidence type="ECO:0000256" key="1">
    <source>
        <dbReference type="SAM" id="SignalP"/>
    </source>
</evidence>
<sequence>MLSKFLQRFTLPLALSVALAAAPVMAQQSQGMQHDMPNTPASRAYMQSMENMNKAMMSQPMTGDADHDFASMMRLHHQAAVDMAKVEIQYGKDPEMKKMAEKVVADQSKEIKELSTWLERHPVQR</sequence>
<reference evidence="3 4" key="1">
    <citation type="submission" date="2019-07" db="EMBL/GenBank/DDBJ databases">
        <title>Whole genome shotgun sequence of Skermanella aerolata NBRC 106429.</title>
        <authorList>
            <person name="Hosoyama A."/>
            <person name="Uohara A."/>
            <person name="Ohji S."/>
            <person name="Ichikawa N."/>
        </authorList>
    </citation>
    <scope>NUCLEOTIDE SEQUENCE [LARGE SCALE GENOMIC DNA]</scope>
    <source>
        <strain evidence="3 4">NBRC 106429</strain>
    </source>
</reference>
<dbReference type="PANTHER" id="PTHR36933">
    <property type="entry name" value="SLL0788 PROTEIN"/>
    <property type="match status" value="1"/>
</dbReference>
<dbReference type="PANTHER" id="PTHR36933:SF1">
    <property type="entry name" value="SLL0788 PROTEIN"/>
    <property type="match status" value="1"/>
</dbReference>
<dbReference type="RefSeq" id="WP_044436080.1">
    <property type="nucleotide sequence ID" value="NZ_BJYZ01000050.1"/>
</dbReference>
<dbReference type="OrthoDB" id="517560at2"/>
<keyword evidence="1" id="KW-0732">Signal</keyword>
<name>A0A512E246_9PROT</name>
<dbReference type="AlphaFoldDB" id="A0A512E246"/>
<comment type="caution">
    <text evidence="3">The sequence shown here is derived from an EMBL/GenBank/DDBJ whole genome shotgun (WGS) entry which is preliminary data.</text>
</comment>
<feature type="chain" id="PRO_5022123685" description="DUF305 domain-containing protein" evidence="1">
    <location>
        <begin position="27"/>
        <end position="125"/>
    </location>
</feature>
<accession>A0A512E246</accession>
<keyword evidence="4" id="KW-1185">Reference proteome</keyword>
<organism evidence="3 4">
    <name type="scientific">Skermanella aerolata</name>
    <dbReference type="NCBI Taxonomy" id="393310"/>
    <lineage>
        <taxon>Bacteria</taxon>
        <taxon>Pseudomonadati</taxon>
        <taxon>Pseudomonadota</taxon>
        <taxon>Alphaproteobacteria</taxon>
        <taxon>Rhodospirillales</taxon>
        <taxon>Azospirillaceae</taxon>
        <taxon>Skermanella</taxon>
    </lineage>
</organism>
<dbReference type="InterPro" id="IPR005183">
    <property type="entry name" value="DUF305_CopM-like"/>
</dbReference>
<protein>
    <recommendedName>
        <fullName evidence="2">DUF305 domain-containing protein</fullName>
    </recommendedName>
</protein>
<evidence type="ECO:0000313" key="3">
    <source>
        <dbReference type="EMBL" id="GEO42777.1"/>
    </source>
</evidence>
<gene>
    <name evidence="3" type="ORF">SAE02_69250</name>
</gene>
<feature type="signal peptide" evidence="1">
    <location>
        <begin position="1"/>
        <end position="26"/>
    </location>
</feature>
<dbReference type="EMBL" id="BJYZ01000050">
    <property type="protein sequence ID" value="GEO42777.1"/>
    <property type="molecule type" value="Genomic_DNA"/>
</dbReference>
<evidence type="ECO:0000313" key="4">
    <source>
        <dbReference type="Proteomes" id="UP000321523"/>
    </source>
</evidence>